<feature type="transmembrane region" description="Helical" evidence="2">
    <location>
        <begin position="81"/>
        <end position="99"/>
    </location>
</feature>
<keyword evidence="4" id="KW-1185">Reference proteome</keyword>
<protein>
    <submittedName>
        <fullName evidence="3">Uncharacterized protein</fullName>
    </submittedName>
</protein>
<sequence length="392" mass="43670">MIERLLRRTAGLALLAFTALLTLVSATHLDAWENTLAARKSVQPNSLGELAAGAVAFWVITVVGLVWHWRRLPMWRVWCRWAAFPGVFTGIFHSMQIAGDHGRPVGWVITVGLVVVPWALSELVVLAMTRPVTSALIRSKLEIPFPTRGLKVRLCVREDRLVLDSLVSLRKRSRDVVAVPWTAMRSIELIEVEQEMTCQVIVYAGGDVGRPRTFDVKPGPALHVIGTARELLIPVTEEVGRTALAMVQARSAGVEVGERPLWSYRPLRKHELRPANWEFRTDSRPYILLLVGAFLLMPLYILTMMTLSLVTGSPELQKDWGTTGGLDEQERVIVAGLGVVAVGFFYLAYRFCFKAFLDFMEGQDSIEAFPEAPPLPPKTGTVPGSGKKRKRR</sequence>
<accession>A0ABQ2I3W1</accession>
<feature type="transmembrane region" description="Helical" evidence="2">
    <location>
        <begin position="286"/>
        <end position="311"/>
    </location>
</feature>
<dbReference type="Proteomes" id="UP000597656">
    <property type="component" value="Unassembled WGS sequence"/>
</dbReference>
<keyword evidence="2" id="KW-0472">Membrane</keyword>
<keyword evidence="2" id="KW-1133">Transmembrane helix</keyword>
<feature type="transmembrane region" description="Helical" evidence="2">
    <location>
        <begin position="50"/>
        <end position="69"/>
    </location>
</feature>
<name>A0ABQ2I3W1_9PSEU</name>
<keyword evidence="2" id="KW-0812">Transmembrane</keyword>
<reference evidence="4" key="1">
    <citation type="journal article" date="2019" name="Int. J. Syst. Evol. Microbiol.">
        <title>The Global Catalogue of Microorganisms (GCM) 10K type strain sequencing project: providing services to taxonomists for standard genome sequencing and annotation.</title>
        <authorList>
            <consortium name="The Broad Institute Genomics Platform"/>
            <consortium name="The Broad Institute Genome Sequencing Center for Infectious Disease"/>
            <person name="Wu L."/>
            <person name="Ma J."/>
        </authorList>
    </citation>
    <scope>NUCLEOTIDE SEQUENCE [LARGE SCALE GENOMIC DNA]</scope>
    <source>
        <strain evidence="4">CGMCC 4.7319</strain>
    </source>
</reference>
<feature type="transmembrane region" description="Helical" evidence="2">
    <location>
        <begin position="331"/>
        <end position="349"/>
    </location>
</feature>
<evidence type="ECO:0000313" key="4">
    <source>
        <dbReference type="Proteomes" id="UP000597656"/>
    </source>
</evidence>
<dbReference type="EMBL" id="BMNC01000005">
    <property type="protein sequence ID" value="GGM97755.1"/>
    <property type="molecule type" value="Genomic_DNA"/>
</dbReference>
<proteinExistence type="predicted"/>
<feature type="region of interest" description="Disordered" evidence="1">
    <location>
        <begin position="369"/>
        <end position="392"/>
    </location>
</feature>
<organism evidence="3 4">
    <name type="scientific">Lentzea pudingi</name>
    <dbReference type="NCBI Taxonomy" id="1789439"/>
    <lineage>
        <taxon>Bacteria</taxon>
        <taxon>Bacillati</taxon>
        <taxon>Actinomycetota</taxon>
        <taxon>Actinomycetes</taxon>
        <taxon>Pseudonocardiales</taxon>
        <taxon>Pseudonocardiaceae</taxon>
        <taxon>Lentzea</taxon>
    </lineage>
</organism>
<dbReference type="RefSeq" id="WP_189156246.1">
    <property type="nucleotide sequence ID" value="NZ_BMNC01000005.1"/>
</dbReference>
<evidence type="ECO:0000313" key="3">
    <source>
        <dbReference type="EMBL" id="GGM97755.1"/>
    </source>
</evidence>
<gene>
    <name evidence="3" type="ORF">GCM10011609_39620</name>
</gene>
<evidence type="ECO:0000256" key="1">
    <source>
        <dbReference type="SAM" id="MobiDB-lite"/>
    </source>
</evidence>
<evidence type="ECO:0000256" key="2">
    <source>
        <dbReference type="SAM" id="Phobius"/>
    </source>
</evidence>
<feature type="transmembrane region" description="Helical" evidence="2">
    <location>
        <begin position="105"/>
        <end position="128"/>
    </location>
</feature>
<comment type="caution">
    <text evidence="3">The sequence shown here is derived from an EMBL/GenBank/DDBJ whole genome shotgun (WGS) entry which is preliminary data.</text>
</comment>